<name>A0ABV7FN63_9ALTE</name>
<dbReference type="PROSITE" id="PS51755">
    <property type="entry name" value="OMPR_PHOB"/>
    <property type="match status" value="1"/>
</dbReference>
<dbReference type="InterPro" id="IPR019734">
    <property type="entry name" value="TPR_rpt"/>
</dbReference>
<dbReference type="PANTHER" id="PTHR47691">
    <property type="entry name" value="REGULATOR-RELATED"/>
    <property type="match status" value="1"/>
</dbReference>
<dbReference type="CDD" id="cd00383">
    <property type="entry name" value="trans_reg_C"/>
    <property type="match status" value="1"/>
</dbReference>
<proteinExistence type="predicted"/>
<sequence length="1100" mass="123998">MINHPFYIGEWQVTPSENALRKGDTIKQLEPKAMDVLVLLCKRNTEVLSADTIIDACWGNADVGDNPVHKAITQIRKSLGDKASAPTYIETIRKRGYRVIASLSFPFEQDNTLVKTVWRGGSPFPGLSAFESKNADVFFGRSEQVVKVIERISQQVSRNYAFTLILGPSGVGKSSLINAGILPVLCHPNGYNGFRILSHVSIDFAVLTASSVFLDIAGALLDWEIDQIPIFEGYSATKLATVLQEDLEGVIAYCQKALALNKPAESFQANNIQTSKQYLSICFERLEIFLSSSEYSTELRQAILQIIERFACSGCILVISACRNEFYPLLASHPILMAGKSGGSHFDLEAPDYASLSQMIRLPASAAQLSWEKDAVSGVHLDEMIVKDAFNNPDALPMLQYTLQQLYLRRNDDKQLLINEYNKLGGLEGAIGQKAEEVYNTLPQNHQQEFSFVLSLLVSLQVSDESITSKTAYWSQLNTANQRNFVQAMIESRLFTSHLFKGEPCFSVAHEALLRCWPRANQWIAAHRENILLKRQLHEQSTHWLKESKSKAFLLSSGKPLQQALLLKANKAFTLEPQEHAYIDASKARSKQNKWLKQAVIALLCGLTILSVGMSYKSQQVSYLAQQKQLEAENLLGFMVGEFADKLRSVRRMDLLDGISNKAIEYFAAQDTASTSRLPWLFDNQVHGFNTRFQHSQTLAAMGEVAYSRGKTDEARQAFEKTSAILQALLLEHPNNLELLRVAGANAFWLGQLDYDDNNLKRAETFFLAYYEYSQRMHDIAPESEETIQELSDANSTLGALYFQQFDYLKAKASFSNALNYANLLPSSEHGNGTVLSNKAGVYNWLAEVEYQLGNLRPALVYHQEAQALNEEILRASPNDAYALETLAYSLWYQSLHLYLLQDYKLAAQKAAMAHKVLSEAFYQDQGNKAWQEETRRLLLFKLLLSSYNDNTLFDNLVSDLQELSVDKVFWHPTPTKELIYLTRVYQKHGRWDLSNELLSTMSDKYTALTEQANPTLTEWLRFAEFKLLEAKQYQYKGKASKKIESCHLAKDSLVSSMNKSNDPILLLAYVRANICTNTLDDVEEELEILENMGIVDIAL</sequence>
<dbReference type="Gene3D" id="1.25.40.10">
    <property type="entry name" value="Tetratricopeptide repeat domain"/>
    <property type="match status" value="1"/>
</dbReference>
<feature type="domain" description="OmpR/PhoB-type" evidence="3">
    <location>
        <begin position="3"/>
        <end position="101"/>
    </location>
</feature>
<dbReference type="SUPFAM" id="SSF52540">
    <property type="entry name" value="P-loop containing nucleoside triphosphate hydrolases"/>
    <property type="match status" value="1"/>
</dbReference>
<evidence type="ECO:0000259" key="3">
    <source>
        <dbReference type="PROSITE" id="PS51755"/>
    </source>
</evidence>
<dbReference type="InterPro" id="IPR001867">
    <property type="entry name" value="OmpR/PhoB-type_DNA-bd"/>
</dbReference>
<dbReference type="PANTHER" id="PTHR47691:SF3">
    <property type="entry name" value="HTH-TYPE TRANSCRIPTIONAL REGULATOR RV0890C-RELATED"/>
    <property type="match status" value="1"/>
</dbReference>
<reference evidence="5" key="1">
    <citation type="journal article" date="2019" name="Int. J. Syst. Evol. Microbiol.">
        <title>The Global Catalogue of Microorganisms (GCM) 10K type strain sequencing project: providing services to taxonomists for standard genome sequencing and annotation.</title>
        <authorList>
            <consortium name="The Broad Institute Genomics Platform"/>
            <consortium name="The Broad Institute Genome Sequencing Center for Infectious Disease"/>
            <person name="Wu L."/>
            <person name="Ma J."/>
        </authorList>
    </citation>
    <scope>NUCLEOTIDE SEQUENCE [LARGE SCALE GENOMIC DNA]</scope>
    <source>
        <strain evidence="5">KCTC 52473</strain>
    </source>
</reference>
<dbReference type="Pfam" id="PF00486">
    <property type="entry name" value="Trans_reg_C"/>
    <property type="match status" value="1"/>
</dbReference>
<keyword evidence="1 2" id="KW-0238">DNA-binding</keyword>
<comment type="caution">
    <text evidence="4">The sequence shown here is derived from an EMBL/GenBank/DDBJ whole genome shotgun (WGS) entry which is preliminary data.</text>
</comment>
<dbReference type="SUPFAM" id="SSF48452">
    <property type="entry name" value="TPR-like"/>
    <property type="match status" value="1"/>
</dbReference>
<dbReference type="EMBL" id="JBHRSW010000004">
    <property type="protein sequence ID" value="MFC3120277.1"/>
    <property type="molecule type" value="Genomic_DNA"/>
</dbReference>
<dbReference type="RefSeq" id="WP_376918416.1">
    <property type="nucleotide sequence ID" value="NZ_JBHRSW010000004.1"/>
</dbReference>
<dbReference type="SMART" id="SM00862">
    <property type="entry name" value="Trans_reg_C"/>
    <property type="match status" value="1"/>
</dbReference>
<organism evidence="4 5">
    <name type="scientific">Agaribacter flavus</name>
    <dbReference type="NCBI Taxonomy" id="1902781"/>
    <lineage>
        <taxon>Bacteria</taxon>
        <taxon>Pseudomonadati</taxon>
        <taxon>Pseudomonadota</taxon>
        <taxon>Gammaproteobacteria</taxon>
        <taxon>Alteromonadales</taxon>
        <taxon>Alteromonadaceae</taxon>
        <taxon>Agaribacter</taxon>
    </lineage>
</organism>
<keyword evidence="5" id="KW-1185">Reference proteome</keyword>
<dbReference type="Gene3D" id="1.10.10.10">
    <property type="entry name" value="Winged helix-like DNA-binding domain superfamily/Winged helix DNA-binding domain"/>
    <property type="match status" value="1"/>
</dbReference>
<evidence type="ECO:0000313" key="4">
    <source>
        <dbReference type="EMBL" id="MFC3120277.1"/>
    </source>
</evidence>
<dbReference type="InterPro" id="IPR011990">
    <property type="entry name" value="TPR-like_helical_dom_sf"/>
</dbReference>
<gene>
    <name evidence="4" type="ORF">ACFOHL_01445</name>
</gene>
<evidence type="ECO:0000313" key="5">
    <source>
        <dbReference type="Proteomes" id="UP001595478"/>
    </source>
</evidence>
<dbReference type="SMART" id="SM00028">
    <property type="entry name" value="TPR"/>
    <property type="match status" value="3"/>
</dbReference>
<protein>
    <submittedName>
        <fullName evidence="4">Winged helix-turn-helix domain-containing protein</fullName>
    </submittedName>
</protein>
<dbReference type="InterPro" id="IPR049052">
    <property type="entry name" value="nSTAND1"/>
</dbReference>
<dbReference type="InterPro" id="IPR016032">
    <property type="entry name" value="Sig_transdc_resp-reg_C-effctor"/>
</dbReference>
<dbReference type="InterPro" id="IPR027417">
    <property type="entry name" value="P-loop_NTPase"/>
</dbReference>
<dbReference type="InterPro" id="IPR036388">
    <property type="entry name" value="WH-like_DNA-bd_sf"/>
</dbReference>
<evidence type="ECO:0000256" key="1">
    <source>
        <dbReference type="ARBA" id="ARBA00023125"/>
    </source>
</evidence>
<dbReference type="Proteomes" id="UP001595478">
    <property type="component" value="Unassembled WGS sequence"/>
</dbReference>
<evidence type="ECO:0000256" key="2">
    <source>
        <dbReference type="PROSITE-ProRule" id="PRU01091"/>
    </source>
</evidence>
<accession>A0ABV7FN63</accession>
<dbReference type="SUPFAM" id="SSF46894">
    <property type="entry name" value="C-terminal effector domain of the bipartite response regulators"/>
    <property type="match status" value="1"/>
</dbReference>
<dbReference type="Pfam" id="PF20703">
    <property type="entry name" value="nSTAND1"/>
    <property type="match status" value="1"/>
</dbReference>
<feature type="DNA-binding region" description="OmpR/PhoB-type" evidence="2">
    <location>
        <begin position="3"/>
        <end position="101"/>
    </location>
</feature>